<dbReference type="PANTHER" id="PTHR43877">
    <property type="entry name" value="AMINOALKYLPHOSPHONATE N-ACETYLTRANSFERASE-RELATED-RELATED"/>
    <property type="match status" value="1"/>
</dbReference>
<dbReference type="Proteomes" id="UP000547674">
    <property type="component" value="Unassembled WGS sequence"/>
</dbReference>
<evidence type="ECO:0000313" key="4">
    <source>
        <dbReference type="EMBL" id="NNF07571.1"/>
    </source>
</evidence>
<evidence type="ECO:0000256" key="1">
    <source>
        <dbReference type="ARBA" id="ARBA00022679"/>
    </source>
</evidence>
<comment type="caution">
    <text evidence="4">The sequence shown here is derived from an EMBL/GenBank/DDBJ whole genome shotgun (WGS) entry which is preliminary data.</text>
</comment>
<protein>
    <submittedName>
        <fullName evidence="4">GNAT family N-acetyltransferase</fullName>
    </submittedName>
</protein>
<name>A0A7Y2E9A2_UNCEI</name>
<dbReference type="PROSITE" id="PS51186">
    <property type="entry name" value="GNAT"/>
    <property type="match status" value="1"/>
</dbReference>
<dbReference type="GO" id="GO:0016747">
    <property type="term" value="F:acyltransferase activity, transferring groups other than amino-acyl groups"/>
    <property type="evidence" value="ECO:0007669"/>
    <property type="project" value="InterPro"/>
</dbReference>
<dbReference type="SUPFAM" id="SSF55729">
    <property type="entry name" value="Acyl-CoA N-acyltransferases (Nat)"/>
    <property type="match status" value="1"/>
</dbReference>
<organism evidence="4 5">
    <name type="scientific">Eiseniibacteriota bacterium</name>
    <dbReference type="NCBI Taxonomy" id="2212470"/>
    <lineage>
        <taxon>Bacteria</taxon>
        <taxon>Candidatus Eiseniibacteriota</taxon>
    </lineage>
</organism>
<keyword evidence="1 4" id="KW-0808">Transferase</keyword>
<dbReference type="InterPro" id="IPR050832">
    <property type="entry name" value="Bact_Acetyltransf"/>
</dbReference>
<dbReference type="Pfam" id="PF00583">
    <property type="entry name" value="Acetyltransf_1"/>
    <property type="match status" value="1"/>
</dbReference>
<dbReference type="Gene3D" id="3.40.630.30">
    <property type="match status" value="1"/>
</dbReference>
<evidence type="ECO:0000313" key="5">
    <source>
        <dbReference type="Proteomes" id="UP000547674"/>
    </source>
</evidence>
<evidence type="ECO:0000256" key="2">
    <source>
        <dbReference type="ARBA" id="ARBA00023315"/>
    </source>
</evidence>
<keyword evidence="2" id="KW-0012">Acyltransferase</keyword>
<dbReference type="EMBL" id="JABDJR010000499">
    <property type="protein sequence ID" value="NNF07571.1"/>
    <property type="molecule type" value="Genomic_DNA"/>
</dbReference>
<dbReference type="CDD" id="cd04301">
    <property type="entry name" value="NAT_SF"/>
    <property type="match status" value="1"/>
</dbReference>
<dbReference type="PANTHER" id="PTHR43877:SF5">
    <property type="entry name" value="BLL8307 PROTEIN"/>
    <property type="match status" value="1"/>
</dbReference>
<gene>
    <name evidence="4" type="ORF">HKN21_12485</name>
</gene>
<proteinExistence type="predicted"/>
<sequence length="161" mass="18019">MESKPNFQIREDDLSSPTIIALLEEHLAHMKSISPPESVHALDLDGLRSPEVTFWSVWDGTSLLGCGALKELSPDAGEIKSMRTSQEHRGRGVGSHMVRFILAEAQKRGYIRLSLETGPEPEFEPARSLYRRFGFETCGPFADYVDDQHSVFMTKILDPTA</sequence>
<dbReference type="AlphaFoldDB" id="A0A7Y2E9A2"/>
<dbReference type="InterPro" id="IPR016181">
    <property type="entry name" value="Acyl_CoA_acyltransferase"/>
</dbReference>
<evidence type="ECO:0000259" key="3">
    <source>
        <dbReference type="PROSITE" id="PS51186"/>
    </source>
</evidence>
<accession>A0A7Y2E9A2</accession>
<feature type="domain" description="N-acetyltransferase" evidence="3">
    <location>
        <begin position="17"/>
        <end position="158"/>
    </location>
</feature>
<reference evidence="4 5" key="1">
    <citation type="submission" date="2020-03" db="EMBL/GenBank/DDBJ databases">
        <title>Metabolic flexibility allows generalist bacteria to become dominant in a frequently disturbed ecosystem.</title>
        <authorList>
            <person name="Chen Y.-J."/>
            <person name="Leung P.M."/>
            <person name="Bay S.K."/>
            <person name="Hugenholtz P."/>
            <person name="Kessler A.J."/>
            <person name="Shelley G."/>
            <person name="Waite D.W."/>
            <person name="Cook P.L."/>
            <person name="Greening C."/>
        </authorList>
    </citation>
    <scope>NUCLEOTIDE SEQUENCE [LARGE SCALE GENOMIC DNA]</scope>
    <source>
        <strain evidence="4">SS_bin_28</strain>
    </source>
</reference>
<dbReference type="InterPro" id="IPR000182">
    <property type="entry name" value="GNAT_dom"/>
</dbReference>